<name>A0A9P6JSY4_9AGAR</name>
<evidence type="ECO:0000313" key="1">
    <source>
        <dbReference type="EMBL" id="KAF9531781.1"/>
    </source>
</evidence>
<dbReference type="Proteomes" id="UP000807306">
    <property type="component" value="Unassembled WGS sequence"/>
</dbReference>
<protein>
    <submittedName>
        <fullName evidence="1">Uncharacterized protein</fullName>
    </submittedName>
</protein>
<dbReference type="AlphaFoldDB" id="A0A9P6JSY4"/>
<reference evidence="1" key="1">
    <citation type="submission" date="2020-11" db="EMBL/GenBank/DDBJ databases">
        <authorList>
            <consortium name="DOE Joint Genome Institute"/>
            <person name="Ahrendt S."/>
            <person name="Riley R."/>
            <person name="Andreopoulos W."/>
            <person name="Labutti K."/>
            <person name="Pangilinan J."/>
            <person name="Ruiz-Duenas F.J."/>
            <person name="Barrasa J.M."/>
            <person name="Sanchez-Garcia M."/>
            <person name="Camarero S."/>
            <person name="Miyauchi S."/>
            <person name="Serrano A."/>
            <person name="Linde D."/>
            <person name="Babiker R."/>
            <person name="Drula E."/>
            <person name="Ayuso-Fernandez I."/>
            <person name="Pacheco R."/>
            <person name="Padilla G."/>
            <person name="Ferreira P."/>
            <person name="Barriuso J."/>
            <person name="Kellner H."/>
            <person name="Castanera R."/>
            <person name="Alfaro M."/>
            <person name="Ramirez L."/>
            <person name="Pisabarro A.G."/>
            <person name="Kuo A."/>
            <person name="Tritt A."/>
            <person name="Lipzen A."/>
            <person name="He G."/>
            <person name="Yan M."/>
            <person name="Ng V."/>
            <person name="Cullen D."/>
            <person name="Martin F."/>
            <person name="Rosso M.-N."/>
            <person name="Henrissat B."/>
            <person name="Hibbett D."/>
            <person name="Martinez A.T."/>
            <person name="Grigoriev I.V."/>
        </authorList>
    </citation>
    <scope>NUCLEOTIDE SEQUENCE</scope>
    <source>
        <strain evidence="1">CBS 506.95</strain>
    </source>
</reference>
<accession>A0A9P6JSY4</accession>
<organism evidence="1 2">
    <name type="scientific">Crepidotus variabilis</name>
    <dbReference type="NCBI Taxonomy" id="179855"/>
    <lineage>
        <taxon>Eukaryota</taxon>
        <taxon>Fungi</taxon>
        <taxon>Dikarya</taxon>
        <taxon>Basidiomycota</taxon>
        <taxon>Agaricomycotina</taxon>
        <taxon>Agaricomycetes</taxon>
        <taxon>Agaricomycetidae</taxon>
        <taxon>Agaricales</taxon>
        <taxon>Agaricineae</taxon>
        <taxon>Crepidotaceae</taxon>
        <taxon>Crepidotus</taxon>
    </lineage>
</organism>
<evidence type="ECO:0000313" key="2">
    <source>
        <dbReference type="Proteomes" id="UP000807306"/>
    </source>
</evidence>
<proteinExistence type="predicted"/>
<dbReference type="EMBL" id="MU157834">
    <property type="protein sequence ID" value="KAF9531781.1"/>
    <property type="molecule type" value="Genomic_DNA"/>
</dbReference>
<comment type="caution">
    <text evidence="1">The sequence shown here is derived from an EMBL/GenBank/DDBJ whole genome shotgun (WGS) entry which is preliminary data.</text>
</comment>
<keyword evidence="2" id="KW-1185">Reference proteome</keyword>
<sequence>MGILSIGALSGLAGGPVVVLQTLYCQPYVTLVRKVLEWLGGSLSIATVITVDIHASRKHELEYLTVEKWKIMLFPPDDTVSDLGDYNSLHREDSGVYLYHDPAFGTKGIMVQEVLSCVIVDNSSTGSFA</sequence>
<gene>
    <name evidence="1" type="ORF">CPB83DRAFT_86532</name>
</gene>